<dbReference type="InterPro" id="IPR017853">
    <property type="entry name" value="GH"/>
</dbReference>
<dbReference type="AlphaFoldDB" id="A0A5J4ZJ95"/>
<dbReference type="EC" id="3.2.1.23" evidence="3"/>
<dbReference type="SUPFAM" id="SSF51445">
    <property type="entry name" value="(Trans)glycosidases"/>
    <property type="match status" value="1"/>
</dbReference>
<accession>A0A5J4ZJ95</accession>
<dbReference type="FunFam" id="2.60.120.260:FF:000076">
    <property type="entry name" value="Beta-galactosidase"/>
    <property type="match status" value="1"/>
</dbReference>
<dbReference type="InterPro" id="IPR008979">
    <property type="entry name" value="Galactose-bd-like_sf"/>
</dbReference>
<evidence type="ECO:0000313" key="11">
    <source>
        <dbReference type="Proteomes" id="UP000325577"/>
    </source>
</evidence>
<organism evidence="10 11">
    <name type="scientific">Nyssa sinensis</name>
    <dbReference type="NCBI Taxonomy" id="561372"/>
    <lineage>
        <taxon>Eukaryota</taxon>
        <taxon>Viridiplantae</taxon>
        <taxon>Streptophyta</taxon>
        <taxon>Embryophyta</taxon>
        <taxon>Tracheophyta</taxon>
        <taxon>Spermatophyta</taxon>
        <taxon>Magnoliopsida</taxon>
        <taxon>eudicotyledons</taxon>
        <taxon>Gunneridae</taxon>
        <taxon>Pentapetalae</taxon>
        <taxon>asterids</taxon>
        <taxon>Cornales</taxon>
        <taxon>Nyssaceae</taxon>
        <taxon>Nyssa</taxon>
    </lineage>
</organism>
<evidence type="ECO:0000256" key="1">
    <source>
        <dbReference type="ARBA" id="ARBA00001412"/>
    </source>
</evidence>
<feature type="domain" description="Beta-galactosidase galactose-binding" evidence="9">
    <location>
        <begin position="212"/>
        <end position="298"/>
    </location>
</feature>
<dbReference type="GO" id="GO:0004565">
    <property type="term" value="F:beta-galactosidase activity"/>
    <property type="evidence" value="ECO:0007669"/>
    <property type="project" value="UniProtKB-EC"/>
</dbReference>
<dbReference type="Gene3D" id="2.60.120.260">
    <property type="entry name" value="Galactose-binding domain-like"/>
    <property type="match status" value="1"/>
</dbReference>
<protein>
    <recommendedName>
        <fullName evidence="3">beta-galactosidase</fullName>
        <ecNumber evidence="3">3.2.1.23</ecNumber>
    </recommendedName>
</protein>
<dbReference type="InterPro" id="IPR031330">
    <property type="entry name" value="Gly_Hdrlase_35_cat"/>
</dbReference>
<gene>
    <name evidence="10" type="ORF">F0562_017657</name>
</gene>
<evidence type="ECO:0000259" key="9">
    <source>
        <dbReference type="Pfam" id="PF21467"/>
    </source>
</evidence>
<dbReference type="InterPro" id="IPR041392">
    <property type="entry name" value="GHD"/>
</dbReference>
<dbReference type="EMBL" id="CM018051">
    <property type="protein sequence ID" value="KAA8517337.1"/>
    <property type="molecule type" value="Genomic_DNA"/>
</dbReference>
<evidence type="ECO:0000256" key="2">
    <source>
        <dbReference type="ARBA" id="ARBA00009809"/>
    </source>
</evidence>
<dbReference type="Gene3D" id="3.20.20.80">
    <property type="entry name" value="Glycosidases"/>
    <property type="match status" value="1"/>
</dbReference>
<evidence type="ECO:0000313" key="10">
    <source>
        <dbReference type="EMBL" id="KAA8517337.1"/>
    </source>
</evidence>
<comment type="catalytic activity">
    <reaction evidence="1">
        <text>Hydrolysis of terminal non-reducing beta-D-galactose residues in beta-D-galactosides.</text>
        <dbReference type="EC" id="3.2.1.23"/>
    </reaction>
</comment>
<sequence length="375" mass="41143">MYGIEWEIGAPGKAYTKWAAKMAIGLNTGVPWIMCKQEDAPDPIIDTCNGFYCEGFTPNKNYKPKMWTEACTGWYTEFGGSVPYRPVEDLAYSVASTTEEQILAEQVVASLPLAKIMMLQLMNMAHVFKSESGPCAAFLSNYDPESSAKVTFENVQYDLPPWSVSILPDCKNVVFNTARVGLKGEALSLHTVSGSSSVEWVEGSLLAQKQPLTWYKTTFNAPEGNDPLALDMNSMGKGLIWINGENIGRHWPGYTAHGSCSSCSYAGIYNEKKCRSNCGEASQRWYHVPQSWLNPTGNLLVVFEEWGGDPTGITLLCRRNRGHQRPKQVPTVLCQPSSSSSFLLDSGSMHYSNTAIAVAIVAVTMPSPLQSMVGT</sequence>
<evidence type="ECO:0000256" key="5">
    <source>
        <dbReference type="ARBA" id="ARBA00022801"/>
    </source>
</evidence>
<dbReference type="InterPro" id="IPR048913">
    <property type="entry name" value="BetaGal_gal-bd"/>
</dbReference>
<dbReference type="PRINTS" id="PR00742">
    <property type="entry name" value="GLHYDRLASE35"/>
</dbReference>
<dbReference type="Pfam" id="PF17834">
    <property type="entry name" value="GHD"/>
    <property type="match status" value="1"/>
</dbReference>
<keyword evidence="5" id="KW-0378">Hydrolase</keyword>
<keyword evidence="11" id="KW-1185">Reference proteome</keyword>
<evidence type="ECO:0000256" key="3">
    <source>
        <dbReference type="ARBA" id="ARBA00012756"/>
    </source>
</evidence>
<evidence type="ECO:0000256" key="4">
    <source>
        <dbReference type="ARBA" id="ARBA00022729"/>
    </source>
</evidence>
<dbReference type="SUPFAM" id="SSF49785">
    <property type="entry name" value="Galactose-binding domain-like"/>
    <property type="match status" value="1"/>
</dbReference>
<comment type="similarity">
    <text evidence="2">Belongs to the glycosyl hydrolase 35 family.</text>
</comment>
<dbReference type="Pfam" id="PF21467">
    <property type="entry name" value="BetaGal_gal-bd"/>
    <property type="match status" value="1"/>
</dbReference>
<dbReference type="Pfam" id="PF01301">
    <property type="entry name" value="Glyco_hydro_35"/>
    <property type="match status" value="1"/>
</dbReference>
<proteinExistence type="inferred from homology"/>
<evidence type="ECO:0000256" key="6">
    <source>
        <dbReference type="ARBA" id="ARBA00023295"/>
    </source>
</evidence>
<dbReference type="OrthoDB" id="1657402at2759"/>
<keyword evidence="6" id="KW-0326">Glycosidase</keyword>
<reference evidence="10 11" key="1">
    <citation type="submission" date="2019-09" db="EMBL/GenBank/DDBJ databases">
        <title>A chromosome-level genome assembly of the Chinese tupelo Nyssa sinensis.</title>
        <authorList>
            <person name="Yang X."/>
            <person name="Kang M."/>
            <person name="Yang Y."/>
            <person name="Xiong H."/>
            <person name="Wang M."/>
            <person name="Zhang Z."/>
            <person name="Wang Z."/>
            <person name="Wu H."/>
            <person name="Ma T."/>
            <person name="Liu J."/>
            <person name="Xi Z."/>
        </authorList>
    </citation>
    <scope>NUCLEOTIDE SEQUENCE [LARGE SCALE GENOMIC DNA]</scope>
    <source>
        <strain evidence="10">J267</strain>
        <tissue evidence="10">Leaf</tissue>
    </source>
</reference>
<evidence type="ECO:0000259" key="7">
    <source>
        <dbReference type="Pfam" id="PF01301"/>
    </source>
</evidence>
<evidence type="ECO:0000259" key="8">
    <source>
        <dbReference type="Pfam" id="PF17834"/>
    </source>
</evidence>
<feature type="domain" description="Glycoside hydrolase 35 catalytic" evidence="7">
    <location>
        <begin position="12"/>
        <end position="101"/>
    </location>
</feature>
<dbReference type="GO" id="GO:0005975">
    <property type="term" value="P:carbohydrate metabolic process"/>
    <property type="evidence" value="ECO:0007669"/>
    <property type="project" value="InterPro"/>
</dbReference>
<feature type="domain" description="Beta-galactosidase beta-sandwich" evidence="8">
    <location>
        <begin position="125"/>
        <end position="180"/>
    </location>
</feature>
<dbReference type="InterPro" id="IPR001944">
    <property type="entry name" value="Glycoside_Hdrlase_35"/>
</dbReference>
<dbReference type="PANTHER" id="PTHR23421">
    <property type="entry name" value="BETA-GALACTOSIDASE RELATED"/>
    <property type="match status" value="1"/>
</dbReference>
<keyword evidence="4" id="KW-0732">Signal</keyword>
<dbReference type="Proteomes" id="UP000325577">
    <property type="component" value="Linkage Group LG8"/>
</dbReference>
<name>A0A5J4ZJ95_9ASTE</name>